<feature type="chain" id="PRO_5013343234" evidence="1">
    <location>
        <begin position="23"/>
        <end position="113"/>
    </location>
</feature>
<accession>A0A1W2BI14</accession>
<dbReference type="OrthoDB" id="1179005at2"/>
<protein>
    <submittedName>
        <fullName evidence="2">Uncharacterized protein</fullName>
    </submittedName>
</protein>
<name>A0A1W2BI14_9FLAO</name>
<keyword evidence="3" id="KW-1185">Reference proteome</keyword>
<reference evidence="2 3" key="1">
    <citation type="submission" date="2017-04" db="EMBL/GenBank/DDBJ databases">
        <authorList>
            <person name="Afonso C.L."/>
            <person name="Miller P.J."/>
            <person name="Scott M.A."/>
            <person name="Spackman E."/>
            <person name="Goraichik I."/>
            <person name="Dimitrov K.M."/>
            <person name="Suarez D.L."/>
            <person name="Swayne D.E."/>
        </authorList>
    </citation>
    <scope>NUCLEOTIDE SEQUENCE [LARGE SCALE GENOMIC DNA]</scope>
    <source>
        <strain evidence="2 3">DSM 21164</strain>
    </source>
</reference>
<proteinExistence type="predicted"/>
<organism evidence="2 3">
    <name type="scientific">Cellulophaga tyrosinoxydans</name>
    <dbReference type="NCBI Taxonomy" id="504486"/>
    <lineage>
        <taxon>Bacteria</taxon>
        <taxon>Pseudomonadati</taxon>
        <taxon>Bacteroidota</taxon>
        <taxon>Flavobacteriia</taxon>
        <taxon>Flavobacteriales</taxon>
        <taxon>Flavobacteriaceae</taxon>
        <taxon>Cellulophaga</taxon>
    </lineage>
</organism>
<sequence length="113" mass="12833">MKNPTIWAIALCFSLGISQMNAQEKTATKSKTKKVKATLEEDEGPLMFKFEPSYTSAEGKRKQEILHNKAMVDSLDISDRKRKKLMKAVYSSDFSKHLSKIVTVDTKFEDAEN</sequence>
<dbReference type="RefSeq" id="WP_084061750.1">
    <property type="nucleotide sequence ID" value="NZ_FWXO01000004.1"/>
</dbReference>
<evidence type="ECO:0000313" key="3">
    <source>
        <dbReference type="Proteomes" id="UP000192360"/>
    </source>
</evidence>
<dbReference type="AlphaFoldDB" id="A0A1W2BI14"/>
<feature type="signal peptide" evidence="1">
    <location>
        <begin position="1"/>
        <end position="22"/>
    </location>
</feature>
<evidence type="ECO:0000313" key="2">
    <source>
        <dbReference type="EMBL" id="SMC72573.1"/>
    </source>
</evidence>
<keyword evidence="1" id="KW-0732">Signal</keyword>
<dbReference type="Proteomes" id="UP000192360">
    <property type="component" value="Unassembled WGS sequence"/>
</dbReference>
<evidence type="ECO:0000256" key="1">
    <source>
        <dbReference type="SAM" id="SignalP"/>
    </source>
</evidence>
<dbReference type="EMBL" id="FWXO01000004">
    <property type="protein sequence ID" value="SMC72573.1"/>
    <property type="molecule type" value="Genomic_DNA"/>
</dbReference>
<gene>
    <name evidence="2" type="ORF">SAMN05660703_2419</name>
</gene>